<organism evidence="2 3">
    <name type="scientific">Sphagnum jensenii</name>
    <dbReference type="NCBI Taxonomy" id="128206"/>
    <lineage>
        <taxon>Eukaryota</taxon>
        <taxon>Viridiplantae</taxon>
        <taxon>Streptophyta</taxon>
        <taxon>Embryophyta</taxon>
        <taxon>Bryophyta</taxon>
        <taxon>Sphagnophytina</taxon>
        <taxon>Sphagnopsida</taxon>
        <taxon>Sphagnales</taxon>
        <taxon>Sphagnaceae</taxon>
        <taxon>Sphagnum</taxon>
    </lineage>
</organism>
<proteinExistence type="predicted"/>
<protein>
    <submittedName>
        <fullName evidence="2">Uncharacterized protein</fullName>
    </submittedName>
</protein>
<name>A0ABP0VIB8_9BRYO</name>
<dbReference type="Proteomes" id="UP001497444">
    <property type="component" value="Unassembled WGS sequence"/>
</dbReference>
<accession>A0ABP0VIB8</accession>
<sequence length="101" mass="11426">MSRITEDVAIEEDYSRADAIDENEEKEDRFSRSLPPSPASFPSLQYGAHSPDSYALFPIQRSVRQATETHWSLVENSVGRFPRSPGSRCDNRRVLVVAIQT</sequence>
<evidence type="ECO:0000256" key="1">
    <source>
        <dbReference type="SAM" id="MobiDB-lite"/>
    </source>
</evidence>
<evidence type="ECO:0000313" key="3">
    <source>
        <dbReference type="Proteomes" id="UP001497444"/>
    </source>
</evidence>
<gene>
    <name evidence="2" type="ORF">CSSPJE1EN1_LOCUS29089</name>
</gene>
<feature type="region of interest" description="Disordered" evidence="1">
    <location>
        <begin position="1"/>
        <end position="45"/>
    </location>
</feature>
<evidence type="ECO:0000313" key="2">
    <source>
        <dbReference type="EMBL" id="CAK9253711.1"/>
    </source>
</evidence>
<dbReference type="EMBL" id="CAXAQS010000931">
    <property type="protein sequence ID" value="CAK9253711.1"/>
    <property type="molecule type" value="Genomic_DNA"/>
</dbReference>
<keyword evidence="3" id="KW-1185">Reference proteome</keyword>
<reference evidence="2" key="1">
    <citation type="submission" date="2024-02" db="EMBL/GenBank/DDBJ databases">
        <authorList>
            <consortium name="ELIXIR-Norway"/>
            <consortium name="Elixir Norway"/>
        </authorList>
    </citation>
    <scope>NUCLEOTIDE SEQUENCE</scope>
</reference>
<comment type="caution">
    <text evidence="2">The sequence shown here is derived from an EMBL/GenBank/DDBJ whole genome shotgun (WGS) entry which is preliminary data.</text>
</comment>